<keyword evidence="1" id="KW-0946">Virion</keyword>
<accession>A0ABQ5NK01</accession>
<gene>
    <name evidence="1" type="ORF">LYSBPC_18230</name>
</gene>
<keyword evidence="1" id="KW-0167">Capsid protein</keyword>
<evidence type="ECO:0000313" key="1">
    <source>
        <dbReference type="EMBL" id="GLC88696.1"/>
    </source>
</evidence>
<reference evidence="1" key="1">
    <citation type="submission" date="2022-08" db="EMBL/GenBank/DDBJ databases">
        <title>Draft genome sequence of Lysinibacillus sp. strain KH24.</title>
        <authorList>
            <person name="Kanbe H."/>
            <person name="Itoh H."/>
        </authorList>
    </citation>
    <scope>NUCLEOTIDE SEQUENCE</scope>
    <source>
        <strain evidence="1">KH24</strain>
    </source>
</reference>
<keyword evidence="2" id="KW-1185">Reference proteome</keyword>
<name>A0ABQ5NK01_9BACI</name>
<dbReference type="InterPro" id="IPR045404">
    <property type="entry name" value="Gp13-like"/>
</dbReference>
<evidence type="ECO:0000313" key="2">
    <source>
        <dbReference type="Proteomes" id="UP001065593"/>
    </source>
</evidence>
<protein>
    <submittedName>
        <fullName evidence="1">Coat protein</fullName>
    </submittedName>
</protein>
<comment type="caution">
    <text evidence="1">The sequence shown here is derived from an EMBL/GenBank/DDBJ whole genome shotgun (WGS) entry which is preliminary data.</text>
</comment>
<dbReference type="RefSeq" id="WP_264988457.1">
    <property type="nucleotide sequence ID" value="NZ_BRZA01000002.1"/>
</dbReference>
<organism evidence="1 2">
    <name type="scientific">Lysinibacillus piscis</name>
    <dbReference type="NCBI Taxonomy" id="2518931"/>
    <lineage>
        <taxon>Bacteria</taxon>
        <taxon>Bacillati</taxon>
        <taxon>Bacillota</taxon>
        <taxon>Bacilli</taxon>
        <taxon>Bacillales</taxon>
        <taxon>Bacillaceae</taxon>
        <taxon>Lysinibacillus</taxon>
    </lineage>
</organism>
<sequence>MSKLLVKLDIQFFAKTKISDVIVPEVFNPYVIQRSMELSALQASGIISNNPELDKLAQGGGKLINMPYWEDLDGDDEVLSDDNALTPGKITAGQDVAALFLRGKAWSSNDLAHVLAGSDPMAAIGDLVATYWARRRQALLFAMLKGVFAAPTMADNTHDISSLAGDKALLSGSTFLDAKQKLGDASSLLTAISMHSASYTHLQKQNLIEFIPDSEGKVQIPTYMGRRVIVDDGHPVNAGVYTSYLFGEGAIGLGNGFHPEAVETDRDSLAGDDILINRQAFVLHPRGVAFKNATVTGPTPSNAEVALVANWERVYEPKAIRIVKFNYKLE</sequence>
<dbReference type="Proteomes" id="UP001065593">
    <property type="component" value="Unassembled WGS sequence"/>
</dbReference>
<dbReference type="EMBL" id="BRZA01000002">
    <property type="protein sequence ID" value="GLC88696.1"/>
    <property type="molecule type" value="Genomic_DNA"/>
</dbReference>
<proteinExistence type="predicted"/>
<dbReference type="Pfam" id="PF20036">
    <property type="entry name" value="Gp13-like"/>
    <property type="match status" value="1"/>
</dbReference>